<dbReference type="PRINTS" id="PR00033">
    <property type="entry name" value="HTHASNC"/>
</dbReference>
<evidence type="ECO:0000256" key="2">
    <source>
        <dbReference type="ARBA" id="ARBA00023125"/>
    </source>
</evidence>
<dbReference type="InterPro" id="IPR011008">
    <property type="entry name" value="Dimeric_a/b-barrel"/>
</dbReference>
<keyword evidence="2" id="KW-0238">DNA-binding</keyword>
<dbReference type="EMBL" id="JRXE01000034">
    <property type="protein sequence ID" value="KOC87686.1"/>
    <property type="molecule type" value="Genomic_DNA"/>
</dbReference>
<dbReference type="GO" id="GO:0043200">
    <property type="term" value="P:response to amino acid"/>
    <property type="evidence" value="ECO:0007669"/>
    <property type="project" value="TreeGrafter"/>
</dbReference>
<dbReference type="InterPro" id="IPR036388">
    <property type="entry name" value="WH-like_DNA-bd_sf"/>
</dbReference>
<feature type="domain" description="HTH asnC-type" evidence="4">
    <location>
        <begin position="6"/>
        <end position="64"/>
    </location>
</feature>
<evidence type="ECO:0000313" key="8">
    <source>
        <dbReference type="Proteomes" id="UP000037088"/>
    </source>
</evidence>
<dbReference type="InterPro" id="IPR036390">
    <property type="entry name" value="WH_DNA-bd_sf"/>
</dbReference>
<dbReference type="Proteomes" id="UP000037088">
    <property type="component" value="Unassembled WGS sequence"/>
</dbReference>
<dbReference type="SUPFAM" id="SSF54909">
    <property type="entry name" value="Dimeric alpha+beta barrel"/>
    <property type="match status" value="1"/>
</dbReference>
<evidence type="ECO:0000259" key="4">
    <source>
        <dbReference type="PROSITE" id="PS50956"/>
    </source>
</evidence>
<evidence type="ECO:0000313" key="6">
    <source>
        <dbReference type="EMBL" id="KOC89858.1"/>
    </source>
</evidence>
<reference evidence="7 8" key="1">
    <citation type="journal article" date="2015" name="Int. J. Syst. Evol. Microbiol.">
        <title>Erwinia iniecta sp. nov., isolated from Russian wheat aphids (Diuraphis noxia).</title>
        <authorList>
            <person name="Campillo T."/>
            <person name="Luna E."/>
            <person name="Portier P."/>
            <person name="Fischer-Le Saux M."/>
            <person name="Lapitan N."/>
            <person name="Tisserat N.A."/>
            <person name="Leach J.E."/>
        </authorList>
    </citation>
    <scope>NUCLEOTIDE SEQUENCE [LARGE SCALE GENOMIC DNA]</scope>
    <source>
        <strain evidence="5 8">B120</strain>
        <strain evidence="6 7">B149</strain>
    </source>
</reference>
<evidence type="ECO:0000256" key="3">
    <source>
        <dbReference type="ARBA" id="ARBA00023163"/>
    </source>
</evidence>
<keyword evidence="1" id="KW-0805">Transcription regulation</keyword>
<dbReference type="Pfam" id="PF01037">
    <property type="entry name" value="AsnC_trans_reg"/>
    <property type="match status" value="1"/>
</dbReference>
<comment type="caution">
    <text evidence="5">The sequence shown here is derived from an EMBL/GenBank/DDBJ whole genome shotgun (WGS) entry which is preliminary data.</text>
</comment>
<gene>
    <name evidence="5" type="ORF">NG42_19395</name>
    <name evidence="6" type="ORF">NG43_17970</name>
</gene>
<dbReference type="SMART" id="SM00344">
    <property type="entry name" value="HTH_ASNC"/>
    <property type="match status" value="1"/>
</dbReference>
<organism evidence="5 8">
    <name type="scientific">Winslowiella iniecta</name>
    <dbReference type="NCBI Taxonomy" id="1560201"/>
    <lineage>
        <taxon>Bacteria</taxon>
        <taxon>Pseudomonadati</taxon>
        <taxon>Pseudomonadota</taxon>
        <taxon>Gammaproteobacteria</taxon>
        <taxon>Enterobacterales</taxon>
        <taxon>Erwiniaceae</taxon>
        <taxon>Winslowiella</taxon>
    </lineage>
</organism>
<sequence>MGMNIKEITLLSALQSEGRMTNQELADRSGMAASPCWRRIRQFEQQGVIKGYQANLDRKKLGFGILAFIRIKIDSHNAEQAMRFESDVRQLPQVIACYATAGSSDFLLQVVERDLEHYSDFAMTVIRRLPGIKEMETTFVLRELKQAAGLPVEMLR</sequence>
<dbReference type="EMBL" id="JRXF01000033">
    <property type="protein sequence ID" value="KOC89858.1"/>
    <property type="molecule type" value="Genomic_DNA"/>
</dbReference>
<dbReference type="PROSITE" id="PS50956">
    <property type="entry name" value="HTH_ASNC_2"/>
    <property type="match status" value="1"/>
</dbReference>
<dbReference type="PANTHER" id="PTHR30154">
    <property type="entry name" value="LEUCINE-RESPONSIVE REGULATORY PROTEIN"/>
    <property type="match status" value="1"/>
</dbReference>
<evidence type="ECO:0000313" key="7">
    <source>
        <dbReference type="Proteomes" id="UP000036851"/>
    </source>
</evidence>
<dbReference type="AlphaFoldDB" id="A0A0L7SXK0"/>
<keyword evidence="8" id="KW-1185">Reference proteome</keyword>
<dbReference type="InterPro" id="IPR019888">
    <property type="entry name" value="Tscrpt_reg_AsnC-like"/>
</dbReference>
<keyword evidence="3" id="KW-0804">Transcription</keyword>
<accession>A0A0L7SXK0</accession>
<dbReference type="Pfam" id="PF13412">
    <property type="entry name" value="HTH_24"/>
    <property type="match status" value="1"/>
</dbReference>
<name>A0A0L7SXK0_9GAMM</name>
<dbReference type="PANTHER" id="PTHR30154:SF46">
    <property type="entry name" value="TRANSCRIPTIONAL REGULATORY PROTEIN"/>
    <property type="match status" value="1"/>
</dbReference>
<dbReference type="InterPro" id="IPR000485">
    <property type="entry name" value="AsnC-type_HTH_dom"/>
</dbReference>
<dbReference type="Gene3D" id="3.30.70.920">
    <property type="match status" value="1"/>
</dbReference>
<dbReference type="RefSeq" id="WP_052902291.1">
    <property type="nucleotide sequence ID" value="NZ_JRXE01000034.1"/>
</dbReference>
<dbReference type="STRING" id="1560201.NG42_19395"/>
<dbReference type="Gene3D" id="1.10.10.10">
    <property type="entry name" value="Winged helix-like DNA-binding domain superfamily/Winged helix DNA-binding domain"/>
    <property type="match status" value="1"/>
</dbReference>
<evidence type="ECO:0000256" key="1">
    <source>
        <dbReference type="ARBA" id="ARBA00023015"/>
    </source>
</evidence>
<dbReference type="InterPro" id="IPR019887">
    <property type="entry name" value="Tscrpt_reg_AsnC/Lrp_C"/>
</dbReference>
<dbReference type="SUPFAM" id="SSF46785">
    <property type="entry name" value="Winged helix' DNA-binding domain"/>
    <property type="match status" value="1"/>
</dbReference>
<dbReference type="GO" id="GO:0043565">
    <property type="term" value="F:sequence-specific DNA binding"/>
    <property type="evidence" value="ECO:0007669"/>
    <property type="project" value="InterPro"/>
</dbReference>
<dbReference type="PATRIC" id="fig|1560201.3.peg.4109"/>
<dbReference type="GO" id="GO:0005829">
    <property type="term" value="C:cytosol"/>
    <property type="evidence" value="ECO:0007669"/>
    <property type="project" value="TreeGrafter"/>
</dbReference>
<proteinExistence type="predicted"/>
<evidence type="ECO:0000313" key="5">
    <source>
        <dbReference type="EMBL" id="KOC87686.1"/>
    </source>
</evidence>
<dbReference type="Proteomes" id="UP000036851">
    <property type="component" value="Unassembled WGS sequence"/>
</dbReference>
<protein>
    <submittedName>
        <fullName evidence="5">AsnC family transcriptional regulator</fullName>
    </submittedName>
</protein>